<evidence type="ECO:0000259" key="10">
    <source>
        <dbReference type="PROSITE" id="PS50929"/>
    </source>
</evidence>
<evidence type="ECO:0000256" key="2">
    <source>
        <dbReference type="ARBA" id="ARBA00022448"/>
    </source>
</evidence>
<feature type="transmembrane region" description="Helical" evidence="8">
    <location>
        <begin position="291"/>
        <end position="315"/>
    </location>
</feature>
<dbReference type="GO" id="GO:0005524">
    <property type="term" value="F:ATP binding"/>
    <property type="evidence" value="ECO:0007669"/>
    <property type="project" value="UniProtKB-KW"/>
</dbReference>
<proteinExistence type="predicted"/>
<name>A0A212R673_9PROT</name>
<keyword evidence="4" id="KW-0547">Nucleotide-binding</keyword>
<accession>A0A212R673</accession>
<comment type="subcellular location">
    <subcellularLocation>
        <location evidence="1">Cell membrane</location>
        <topology evidence="1">Multi-pass membrane protein</topology>
    </subcellularLocation>
</comment>
<dbReference type="Gene3D" id="1.20.1560.10">
    <property type="entry name" value="ABC transporter type 1, transmembrane domain"/>
    <property type="match status" value="1"/>
</dbReference>
<feature type="transmembrane region" description="Helical" evidence="8">
    <location>
        <begin position="52"/>
        <end position="71"/>
    </location>
</feature>
<evidence type="ECO:0000256" key="4">
    <source>
        <dbReference type="ARBA" id="ARBA00022741"/>
    </source>
</evidence>
<evidence type="ECO:0000256" key="8">
    <source>
        <dbReference type="SAM" id="Phobius"/>
    </source>
</evidence>
<feature type="domain" description="ABC transporter" evidence="9">
    <location>
        <begin position="387"/>
        <end position="591"/>
    </location>
</feature>
<evidence type="ECO:0000256" key="7">
    <source>
        <dbReference type="ARBA" id="ARBA00023136"/>
    </source>
</evidence>
<dbReference type="CDD" id="cd03223">
    <property type="entry name" value="ABCD_peroxisomal_ALDP"/>
    <property type="match status" value="1"/>
</dbReference>
<dbReference type="InterPro" id="IPR017871">
    <property type="entry name" value="ABC_transporter-like_CS"/>
</dbReference>
<dbReference type="RefSeq" id="WP_088561335.1">
    <property type="nucleotide sequence ID" value="NZ_FYEH01000006.1"/>
</dbReference>
<dbReference type="PROSITE" id="PS50929">
    <property type="entry name" value="ABC_TM1F"/>
    <property type="match status" value="1"/>
</dbReference>
<evidence type="ECO:0000313" key="12">
    <source>
        <dbReference type="Proteomes" id="UP000197065"/>
    </source>
</evidence>
<dbReference type="Gene3D" id="3.40.50.300">
    <property type="entry name" value="P-loop containing nucleotide triphosphate hydrolases"/>
    <property type="match status" value="1"/>
</dbReference>
<keyword evidence="7 8" id="KW-0472">Membrane</keyword>
<protein>
    <submittedName>
        <fullName evidence="11">Putative ATP-binding cassette transporter</fullName>
    </submittedName>
</protein>
<keyword evidence="3 8" id="KW-0812">Transmembrane</keyword>
<dbReference type="SUPFAM" id="SSF90123">
    <property type="entry name" value="ABC transporter transmembrane region"/>
    <property type="match status" value="1"/>
</dbReference>
<keyword evidence="2" id="KW-0813">Transport</keyword>
<gene>
    <name evidence="11" type="ORF">SAMN07250955_10618</name>
</gene>
<evidence type="ECO:0000259" key="9">
    <source>
        <dbReference type="PROSITE" id="PS50893"/>
    </source>
</evidence>
<dbReference type="AlphaFoldDB" id="A0A212R673"/>
<keyword evidence="6 8" id="KW-1133">Transmembrane helix</keyword>
<dbReference type="InterPro" id="IPR027417">
    <property type="entry name" value="P-loop_NTPase"/>
</dbReference>
<organism evidence="11 12">
    <name type="scientific">Arboricoccus pini</name>
    <dbReference type="NCBI Taxonomy" id="1963835"/>
    <lineage>
        <taxon>Bacteria</taxon>
        <taxon>Pseudomonadati</taxon>
        <taxon>Pseudomonadota</taxon>
        <taxon>Alphaproteobacteria</taxon>
        <taxon>Geminicoccales</taxon>
        <taxon>Geminicoccaceae</taxon>
        <taxon>Arboricoccus</taxon>
    </lineage>
</organism>
<evidence type="ECO:0000313" key="11">
    <source>
        <dbReference type="EMBL" id="SNB67680.1"/>
    </source>
</evidence>
<evidence type="ECO:0000256" key="3">
    <source>
        <dbReference type="ARBA" id="ARBA00022692"/>
    </source>
</evidence>
<feature type="domain" description="ABC transmembrane type-1" evidence="10">
    <location>
        <begin position="55"/>
        <end position="350"/>
    </location>
</feature>
<dbReference type="EMBL" id="FYEH01000006">
    <property type="protein sequence ID" value="SNB67680.1"/>
    <property type="molecule type" value="Genomic_DNA"/>
</dbReference>
<feature type="transmembrane region" description="Helical" evidence="8">
    <location>
        <begin position="91"/>
        <end position="114"/>
    </location>
</feature>
<feature type="transmembrane region" description="Helical" evidence="8">
    <location>
        <begin position="173"/>
        <end position="194"/>
    </location>
</feature>
<keyword evidence="12" id="KW-1185">Reference proteome</keyword>
<dbReference type="PROSITE" id="PS50893">
    <property type="entry name" value="ABC_TRANSPORTER_2"/>
    <property type="match status" value="1"/>
</dbReference>
<evidence type="ECO:0000256" key="5">
    <source>
        <dbReference type="ARBA" id="ARBA00022840"/>
    </source>
</evidence>
<dbReference type="GO" id="GO:0140359">
    <property type="term" value="F:ABC-type transporter activity"/>
    <property type="evidence" value="ECO:0007669"/>
    <property type="project" value="InterPro"/>
</dbReference>
<dbReference type="InterPro" id="IPR050835">
    <property type="entry name" value="ABC_transporter_sub-D"/>
</dbReference>
<dbReference type="Pfam" id="PF00005">
    <property type="entry name" value="ABC_tran"/>
    <property type="match status" value="1"/>
</dbReference>
<dbReference type="PANTHER" id="PTHR11384">
    <property type="entry name" value="ATP-BINDING CASSETTE, SUB-FAMILY D MEMBER"/>
    <property type="match status" value="1"/>
</dbReference>
<dbReference type="Proteomes" id="UP000197065">
    <property type="component" value="Unassembled WGS sequence"/>
</dbReference>
<dbReference type="SMART" id="SM00382">
    <property type="entry name" value="AAA"/>
    <property type="match status" value="1"/>
</dbReference>
<dbReference type="InterPro" id="IPR003593">
    <property type="entry name" value="AAA+_ATPase"/>
</dbReference>
<dbReference type="Pfam" id="PF06472">
    <property type="entry name" value="ABC_membrane_2"/>
    <property type="match status" value="1"/>
</dbReference>
<dbReference type="GO" id="GO:0016887">
    <property type="term" value="F:ATP hydrolysis activity"/>
    <property type="evidence" value="ECO:0007669"/>
    <property type="project" value="InterPro"/>
</dbReference>
<dbReference type="PANTHER" id="PTHR11384:SF59">
    <property type="entry name" value="LYSOSOMAL COBALAMIN TRANSPORTER ABCD4"/>
    <property type="match status" value="1"/>
</dbReference>
<dbReference type="SUPFAM" id="SSF52540">
    <property type="entry name" value="P-loop containing nucleoside triphosphate hydrolases"/>
    <property type="match status" value="1"/>
</dbReference>
<dbReference type="GO" id="GO:0005886">
    <property type="term" value="C:plasma membrane"/>
    <property type="evidence" value="ECO:0007669"/>
    <property type="project" value="UniProtKB-SubCell"/>
</dbReference>
<dbReference type="PROSITE" id="PS00211">
    <property type="entry name" value="ABC_TRANSPORTER_1"/>
    <property type="match status" value="1"/>
</dbReference>
<dbReference type="InterPro" id="IPR036640">
    <property type="entry name" value="ABC1_TM_sf"/>
</dbReference>
<dbReference type="InterPro" id="IPR011527">
    <property type="entry name" value="ABC1_TM_dom"/>
</dbReference>
<feature type="transmembrane region" description="Helical" evidence="8">
    <location>
        <begin position="206"/>
        <end position="226"/>
    </location>
</feature>
<evidence type="ECO:0000256" key="1">
    <source>
        <dbReference type="ARBA" id="ARBA00004651"/>
    </source>
</evidence>
<reference evidence="11 12" key="1">
    <citation type="submission" date="2017-06" db="EMBL/GenBank/DDBJ databases">
        <authorList>
            <person name="Kim H.J."/>
            <person name="Triplett B.A."/>
        </authorList>
    </citation>
    <scope>NUCLEOTIDE SEQUENCE [LARGE SCALE GENOMIC DNA]</scope>
    <source>
        <strain evidence="11 12">B29T1</strain>
    </source>
</reference>
<sequence length="592" mass="67656">MSTNLVRRIADTRGFLSKIWQLAKPYWFSDEDTQVQFWFVRFKAKERSVARVLLLAVIVLNFVQVWLSKLFNDWYGRFYDALQAKDEATFWWEMGVFAVLAFVFIVIGVYTLWLRQLLTIRWRRWVTNIYFRDWLSERTYYRMELANHGADNPEQRIEQDVALFTTQTLSISVGLLSNIVSLITFSFILWALSGPIEFLGITIPGYMFWVALVYAAIGSVLTYYVGRPLVRINFMLERFNADFRYQMTRIRENAESIALYGGEPDERRRLNGAFGRVYDTFYDYMVYNKRLTWLTSFYGQAAIIFPFLVAAPRYFAGAIQLGQVMQISSAFGQVQGAMSWFVDSFSGLADWKATVDRLTQFAEAMSVTHRDQARHPGFDVVQRGDRLVLDDADIALPDGHVILKGTGFAIEKGQSVLLQGPSGSGKSTLFRVLAGLWPFGKGKLTLPLGTRNLFLPQRPYLPIGTLAATLCYPDKPEAHTQAEMASVLELCRLGHLKDRLGEQENWSIHLSPGEQQRLAIARALLFNPDWLFLDEATSALDEPTEAYLYGLLKERLAQTTLVSIAHKPSVARYHERRLVIDPEAARIVEPAA</sequence>
<dbReference type="OrthoDB" id="9810134at2"/>
<evidence type="ECO:0000256" key="6">
    <source>
        <dbReference type="ARBA" id="ARBA00022989"/>
    </source>
</evidence>
<keyword evidence="5 11" id="KW-0067">ATP-binding</keyword>
<dbReference type="InterPro" id="IPR003439">
    <property type="entry name" value="ABC_transporter-like_ATP-bd"/>
</dbReference>